<dbReference type="AlphaFoldDB" id="A0AAD8E870"/>
<dbReference type="EMBL" id="JASPKZ010008317">
    <property type="protein sequence ID" value="KAJ9580481.1"/>
    <property type="molecule type" value="Genomic_DNA"/>
</dbReference>
<protein>
    <submittedName>
        <fullName evidence="1">Uncharacterized protein</fullName>
    </submittedName>
</protein>
<reference evidence="1" key="1">
    <citation type="journal article" date="2023" name="IScience">
        <title>Live-bearing cockroach genome reveals convergent evolutionary mechanisms linked to viviparity in insects and beyond.</title>
        <authorList>
            <person name="Fouks B."/>
            <person name="Harrison M.C."/>
            <person name="Mikhailova A.A."/>
            <person name="Marchal E."/>
            <person name="English S."/>
            <person name="Carruthers M."/>
            <person name="Jennings E.C."/>
            <person name="Chiamaka E.L."/>
            <person name="Frigard R.A."/>
            <person name="Pippel M."/>
            <person name="Attardo G.M."/>
            <person name="Benoit J.B."/>
            <person name="Bornberg-Bauer E."/>
            <person name="Tobe S.S."/>
        </authorList>
    </citation>
    <scope>NUCLEOTIDE SEQUENCE</scope>
    <source>
        <strain evidence="1">Stay&amp;Tobe</strain>
    </source>
</reference>
<dbReference type="Proteomes" id="UP001233999">
    <property type="component" value="Unassembled WGS sequence"/>
</dbReference>
<proteinExistence type="predicted"/>
<accession>A0AAD8E870</accession>
<gene>
    <name evidence="1" type="ORF">L9F63_024338</name>
</gene>
<name>A0AAD8E870_DIPPU</name>
<evidence type="ECO:0000313" key="1">
    <source>
        <dbReference type="EMBL" id="KAJ9580481.1"/>
    </source>
</evidence>
<organism evidence="1 2">
    <name type="scientific">Diploptera punctata</name>
    <name type="common">Pacific beetle cockroach</name>
    <dbReference type="NCBI Taxonomy" id="6984"/>
    <lineage>
        <taxon>Eukaryota</taxon>
        <taxon>Metazoa</taxon>
        <taxon>Ecdysozoa</taxon>
        <taxon>Arthropoda</taxon>
        <taxon>Hexapoda</taxon>
        <taxon>Insecta</taxon>
        <taxon>Pterygota</taxon>
        <taxon>Neoptera</taxon>
        <taxon>Polyneoptera</taxon>
        <taxon>Dictyoptera</taxon>
        <taxon>Blattodea</taxon>
        <taxon>Blaberoidea</taxon>
        <taxon>Blaberidae</taxon>
        <taxon>Diplopterinae</taxon>
        <taxon>Diploptera</taxon>
    </lineage>
</organism>
<comment type="caution">
    <text evidence="1">The sequence shown here is derived from an EMBL/GenBank/DDBJ whole genome shotgun (WGS) entry which is preliminary data.</text>
</comment>
<feature type="non-terminal residue" evidence="1">
    <location>
        <position position="97"/>
    </location>
</feature>
<feature type="non-terminal residue" evidence="1">
    <location>
        <position position="1"/>
    </location>
</feature>
<reference evidence="1" key="2">
    <citation type="submission" date="2023-05" db="EMBL/GenBank/DDBJ databases">
        <authorList>
            <person name="Fouks B."/>
        </authorList>
    </citation>
    <scope>NUCLEOTIDE SEQUENCE</scope>
    <source>
        <strain evidence="1">Stay&amp;Tobe</strain>
        <tissue evidence="1">Testes</tissue>
    </source>
</reference>
<keyword evidence="2" id="KW-1185">Reference proteome</keyword>
<evidence type="ECO:0000313" key="2">
    <source>
        <dbReference type="Proteomes" id="UP001233999"/>
    </source>
</evidence>
<sequence length="97" mass="10908">FTVNFSSHLVNSSLHLWRCSKCLPCIWMQYCADGPFPTLHEMHICILFVTLKFPFKVDACMGVRLPKRTTLTTEAELPLTVSLPPESPPSIYGGPLE</sequence>